<dbReference type="Gene3D" id="3.30.565.40">
    <property type="entry name" value="Fervidobacterium nodosum Rt17-B1 like"/>
    <property type="match status" value="1"/>
</dbReference>
<organism evidence="3 4">
    <name type="scientific">Desulfosporosinus orientis (strain ATCC 19365 / DSM 765 / NCIMB 8382 / VKM B-1628 / Singapore I)</name>
    <name type="common">Desulfotomaculum orientis</name>
    <dbReference type="NCBI Taxonomy" id="768706"/>
    <lineage>
        <taxon>Bacteria</taxon>
        <taxon>Bacillati</taxon>
        <taxon>Bacillota</taxon>
        <taxon>Clostridia</taxon>
        <taxon>Eubacteriales</taxon>
        <taxon>Desulfitobacteriaceae</taxon>
        <taxon>Desulfosporosinus</taxon>
    </lineage>
</organism>
<dbReference type="Gene3D" id="3.90.640.20">
    <property type="entry name" value="Heat-shock cognate protein, ATPase"/>
    <property type="match status" value="1"/>
</dbReference>
<dbReference type="AlphaFoldDB" id="G7W9M8"/>
<dbReference type="PATRIC" id="fig|768706.3.peg.4613"/>
<keyword evidence="4" id="KW-1185">Reference proteome</keyword>
<feature type="domain" description="DUF3298" evidence="1">
    <location>
        <begin position="183"/>
        <end position="256"/>
    </location>
</feature>
<dbReference type="InterPro" id="IPR021729">
    <property type="entry name" value="DUF3298"/>
</dbReference>
<evidence type="ECO:0000259" key="1">
    <source>
        <dbReference type="Pfam" id="PF11738"/>
    </source>
</evidence>
<reference evidence="3 4" key="2">
    <citation type="journal article" date="2012" name="J. Bacteriol.">
        <title>Complete genome sequences of Desulfosporosinus orientis DSM765T, Desulfosporosinus youngiae DSM17734T, Desulfosporosinus meridiei DSM13257T, and Desulfosporosinus acidiphilus DSM22704T.</title>
        <authorList>
            <person name="Pester M."/>
            <person name="Brambilla E."/>
            <person name="Alazard D."/>
            <person name="Rattei T."/>
            <person name="Weinmaier T."/>
            <person name="Han J."/>
            <person name="Lucas S."/>
            <person name="Lapidus A."/>
            <person name="Cheng J.F."/>
            <person name="Goodwin L."/>
            <person name="Pitluck S."/>
            <person name="Peters L."/>
            <person name="Ovchinnikova G."/>
            <person name="Teshima H."/>
            <person name="Detter J.C."/>
            <person name="Han C.S."/>
            <person name="Tapia R."/>
            <person name="Land M.L."/>
            <person name="Hauser L."/>
            <person name="Kyrpides N.C."/>
            <person name="Ivanova N.N."/>
            <person name="Pagani I."/>
            <person name="Huntmann M."/>
            <person name="Wei C.L."/>
            <person name="Davenport K.W."/>
            <person name="Daligault H."/>
            <person name="Chain P.S."/>
            <person name="Chen A."/>
            <person name="Mavromatis K."/>
            <person name="Markowitz V."/>
            <person name="Szeto E."/>
            <person name="Mikhailova N."/>
            <person name="Pati A."/>
            <person name="Wagner M."/>
            <person name="Woyke T."/>
            <person name="Ollivier B."/>
            <person name="Klenk H.P."/>
            <person name="Spring S."/>
            <person name="Loy A."/>
        </authorList>
    </citation>
    <scope>NUCLEOTIDE SEQUENCE [LARGE SCALE GENOMIC DNA]</scope>
    <source>
        <strain evidence="4">ATCC 19365 / DSM 765 / NCIMB 8382 / VKM B-1628</strain>
    </source>
</reference>
<dbReference type="Pfam" id="PF13739">
    <property type="entry name" value="PdaC"/>
    <property type="match status" value="1"/>
</dbReference>
<dbReference type="HOGENOM" id="CLU_643604_0_0_9"/>
<gene>
    <name evidence="3" type="ordered locus">Desor_4539</name>
</gene>
<evidence type="ECO:0000313" key="4">
    <source>
        <dbReference type="Proteomes" id="UP000006346"/>
    </source>
</evidence>
<protein>
    <recommendedName>
        <fullName evidence="5">DUF3298 domain-containing protein</fullName>
    </recommendedName>
</protein>
<dbReference type="InterPro" id="IPR025303">
    <property type="entry name" value="PdaC"/>
</dbReference>
<dbReference type="STRING" id="768706.Desor_4539"/>
<evidence type="ECO:0000259" key="2">
    <source>
        <dbReference type="Pfam" id="PF13739"/>
    </source>
</evidence>
<dbReference type="Proteomes" id="UP000006346">
    <property type="component" value="Chromosome"/>
</dbReference>
<sequence>MQTIRACLFKILAGLLILGLVLTGSGCSTKETAAPQVSSPTLSIERKVHTETVRDEKDGTVLLTLKMTYPQIKNPENNAGISKINEYYGKQYDEFRNRVMLDGLRMARGDKEAARNSGFEFRPHAYERDMEMDYNANNLLSVVNLQYENTGGAHPNSCWLSDTFDVTTGKKLSLADILGGSREEALEKVYQTVLEQIKKTEGTEEFVYQDNYPENVRNSFSENDFVLTSNSLMVYYQPYAIAPYAAGIPKFELPYSQMKSPALKIPAILQNSLERDLYEQVGRLIDNNKEAYFEIFGLSMLRMDIPENRAENEVLFPVIDNRFRSYKEMEQFVRGTYIQAEADSLLSSGKYRNVDGQLLGDVSKDAGTGYYVNWDDYSYVLENTSENSATLQIMTTDDSPAGKKSIMITGKLKKEKGVWLLEKMLF</sequence>
<evidence type="ECO:0000313" key="3">
    <source>
        <dbReference type="EMBL" id="AET69945.1"/>
    </source>
</evidence>
<reference evidence="4" key="1">
    <citation type="submission" date="2011-11" db="EMBL/GenBank/DDBJ databases">
        <title>Complete sequence of Desulfosporosinus orientis DSM 765.</title>
        <authorList>
            <person name="Lucas S."/>
            <person name="Han J."/>
            <person name="Lapidus A."/>
            <person name="Cheng J.-F."/>
            <person name="Goodwin L."/>
            <person name="Pitluck S."/>
            <person name="Peters L."/>
            <person name="Ovchinnikova G."/>
            <person name="Teshima H."/>
            <person name="Detter J.C."/>
            <person name="Han C."/>
            <person name="Tapia R."/>
            <person name="Land M."/>
            <person name="Hauser L."/>
            <person name="Kyrpides N."/>
            <person name="Ivanova N."/>
            <person name="Pagani I."/>
            <person name="Pester M."/>
            <person name="Spring S."/>
            <person name="Ollivier B."/>
            <person name="Rattei T."/>
            <person name="Klenk H.-P."/>
            <person name="Wagner M."/>
            <person name="Loy A."/>
            <person name="Woyke T."/>
        </authorList>
    </citation>
    <scope>NUCLEOTIDE SEQUENCE [LARGE SCALE GENOMIC DNA]</scope>
    <source>
        <strain evidence="4">ATCC 19365 / DSM 765 / NCIMB 8382 / VKM B-1628</strain>
    </source>
</reference>
<dbReference type="OrthoDB" id="5637at2"/>
<dbReference type="Pfam" id="PF11738">
    <property type="entry name" value="DUF3298"/>
    <property type="match status" value="1"/>
</dbReference>
<dbReference type="EMBL" id="CP003108">
    <property type="protein sequence ID" value="AET69945.1"/>
    <property type="molecule type" value="Genomic_DNA"/>
</dbReference>
<feature type="domain" description="Deacetylase PdaC" evidence="2">
    <location>
        <begin position="60"/>
        <end position="157"/>
    </location>
</feature>
<evidence type="ECO:0008006" key="5">
    <source>
        <dbReference type="Google" id="ProtNLM"/>
    </source>
</evidence>
<dbReference type="InterPro" id="IPR037126">
    <property type="entry name" value="PdaC/RsiV-like_sf"/>
</dbReference>
<accession>G7W9M8</accession>
<dbReference type="PROSITE" id="PS51257">
    <property type="entry name" value="PROKAR_LIPOPROTEIN"/>
    <property type="match status" value="1"/>
</dbReference>
<name>G7W9M8_DESOD</name>
<dbReference type="KEGG" id="dor:Desor_4539"/>
<dbReference type="RefSeq" id="WP_014186752.1">
    <property type="nucleotide sequence ID" value="NC_016584.1"/>
</dbReference>
<proteinExistence type="predicted"/>
<dbReference type="eggNOG" id="COG5513">
    <property type="taxonomic scope" value="Bacteria"/>
</dbReference>